<reference evidence="3 4" key="1">
    <citation type="journal article" date="2019" name="Int. J. Syst. Evol. Microbiol.">
        <title>The Global Catalogue of Microorganisms (GCM) 10K type strain sequencing project: providing services to taxonomists for standard genome sequencing and annotation.</title>
        <authorList>
            <consortium name="The Broad Institute Genomics Platform"/>
            <consortium name="The Broad Institute Genome Sequencing Center for Infectious Disease"/>
            <person name="Wu L."/>
            <person name="Ma J."/>
        </authorList>
    </citation>
    <scope>NUCLEOTIDE SEQUENCE [LARGE SCALE GENOMIC DNA]</scope>
    <source>
        <strain evidence="3 4">CGMCC 1.15824</strain>
    </source>
</reference>
<dbReference type="InterPro" id="IPR028939">
    <property type="entry name" value="P5C_Rdtase_cat_N"/>
</dbReference>
<name>A0ABD5QEQ9_9EURY</name>
<feature type="domain" description="Pyrroline-5-carboxylate reductase catalytic N-terminal" evidence="2">
    <location>
        <begin position="3"/>
        <end position="104"/>
    </location>
</feature>
<dbReference type="GO" id="GO:0016491">
    <property type="term" value="F:oxidoreductase activity"/>
    <property type="evidence" value="ECO:0007669"/>
    <property type="project" value="UniProtKB-KW"/>
</dbReference>
<comment type="caution">
    <text evidence="3">The sequence shown here is derived from an EMBL/GenBank/DDBJ whole genome shotgun (WGS) entry which is preliminary data.</text>
</comment>
<dbReference type="RefSeq" id="WP_224827150.1">
    <property type="nucleotide sequence ID" value="NZ_JAIVEF010000001.1"/>
</dbReference>
<dbReference type="NCBIfam" id="TIGR01915">
    <property type="entry name" value="npdG"/>
    <property type="match status" value="1"/>
</dbReference>
<dbReference type="EMBL" id="JBHSJG010000036">
    <property type="protein sequence ID" value="MFC4988311.1"/>
    <property type="molecule type" value="Genomic_DNA"/>
</dbReference>
<dbReference type="PANTHER" id="PTHR14239">
    <property type="entry name" value="DUDULIN-RELATED"/>
    <property type="match status" value="1"/>
</dbReference>
<gene>
    <name evidence="3" type="primary">npdG</name>
    <name evidence="3" type="ORF">ACFPFO_11190</name>
</gene>
<protein>
    <submittedName>
        <fullName evidence="3">NADPH-dependent F420 reductase</fullName>
    </submittedName>
</protein>
<accession>A0ABD5QEQ9</accession>
<dbReference type="Proteomes" id="UP001595925">
    <property type="component" value="Unassembled WGS sequence"/>
</dbReference>
<evidence type="ECO:0000259" key="2">
    <source>
        <dbReference type="Pfam" id="PF03807"/>
    </source>
</evidence>
<sequence length="222" mass="22762">MEIALLGGTGDIGKGLALRWALDTDHSIVIGSREPEKAAEQADRYATLLADRGRDPEITGVGNGEAAAGADVVVLSVPPEYARSTVEAVADRLEPGTTLVSPVVPMDRTAGGFQYDPPGTGSIAEAIAAATPEDVPVVGAFQNLAAGALSDLDNDLTADVVVTGDDAEAKDLVRELADEIEGIRALDGGPLAATAVVESLTPLLVNLAVNNDGMHDLGVRFQ</sequence>
<evidence type="ECO:0000313" key="4">
    <source>
        <dbReference type="Proteomes" id="UP001595925"/>
    </source>
</evidence>
<proteinExistence type="predicted"/>
<dbReference type="Gene3D" id="3.40.50.720">
    <property type="entry name" value="NAD(P)-binding Rossmann-like Domain"/>
    <property type="match status" value="1"/>
</dbReference>
<dbReference type="InterPro" id="IPR036291">
    <property type="entry name" value="NAD(P)-bd_dom_sf"/>
</dbReference>
<dbReference type="SUPFAM" id="SSF51735">
    <property type="entry name" value="NAD(P)-binding Rossmann-fold domains"/>
    <property type="match status" value="1"/>
</dbReference>
<dbReference type="InterPro" id="IPR010185">
    <property type="entry name" value="NpdG"/>
</dbReference>
<dbReference type="InterPro" id="IPR051267">
    <property type="entry name" value="STEAP_metalloreductase"/>
</dbReference>
<keyword evidence="1" id="KW-0560">Oxidoreductase</keyword>
<evidence type="ECO:0000313" key="3">
    <source>
        <dbReference type="EMBL" id="MFC4988311.1"/>
    </source>
</evidence>
<dbReference type="AlphaFoldDB" id="A0ABD5QEQ9"/>
<dbReference type="PANTHER" id="PTHR14239:SF0">
    <property type="entry name" value="F420-DEPENDENT NADP REDUCTASE"/>
    <property type="match status" value="1"/>
</dbReference>
<organism evidence="3 4">
    <name type="scientific">Saliphagus infecundisoli</name>
    <dbReference type="NCBI Taxonomy" id="1849069"/>
    <lineage>
        <taxon>Archaea</taxon>
        <taxon>Methanobacteriati</taxon>
        <taxon>Methanobacteriota</taxon>
        <taxon>Stenosarchaea group</taxon>
        <taxon>Halobacteria</taxon>
        <taxon>Halobacteriales</taxon>
        <taxon>Natrialbaceae</taxon>
        <taxon>Saliphagus</taxon>
    </lineage>
</organism>
<evidence type="ECO:0000256" key="1">
    <source>
        <dbReference type="ARBA" id="ARBA00023002"/>
    </source>
</evidence>
<keyword evidence="4" id="KW-1185">Reference proteome</keyword>
<dbReference type="Pfam" id="PF03807">
    <property type="entry name" value="F420_oxidored"/>
    <property type="match status" value="1"/>
</dbReference>